<gene>
    <name evidence="2" type="ORF">R3P38DRAFT_3426014</name>
</gene>
<feature type="compositionally biased region" description="Acidic residues" evidence="1">
    <location>
        <begin position="774"/>
        <end position="792"/>
    </location>
</feature>
<comment type="caution">
    <text evidence="2">The sequence shown here is derived from an EMBL/GenBank/DDBJ whole genome shotgun (WGS) entry which is preliminary data.</text>
</comment>
<feature type="region of interest" description="Disordered" evidence="1">
    <location>
        <begin position="742"/>
        <end position="792"/>
    </location>
</feature>
<organism evidence="2 3">
    <name type="scientific">Favolaschia claudopus</name>
    <dbReference type="NCBI Taxonomy" id="2862362"/>
    <lineage>
        <taxon>Eukaryota</taxon>
        <taxon>Fungi</taxon>
        <taxon>Dikarya</taxon>
        <taxon>Basidiomycota</taxon>
        <taxon>Agaricomycotina</taxon>
        <taxon>Agaricomycetes</taxon>
        <taxon>Agaricomycetidae</taxon>
        <taxon>Agaricales</taxon>
        <taxon>Marasmiineae</taxon>
        <taxon>Mycenaceae</taxon>
        <taxon>Favolaschia</taxon>
    </lineage>
</organism>
<protein>
    <submittedName>
        <fullName evidence="2">DUF659 domain-containing protein</fullName>
    </submittedName>
</protein>
<feature type="compositionally biased region" description="Basic and acidic residues" evidence="1">
    <location>
        <begin position="761"/>
        <end position="773"/>
    </location>
</feature>
<dbReference type="EMBL" id="JAWWNJ010000103">
    <property type="protein sequence ID" value="KAK6993160.1"/>
    <property type="molecule type" value="Genomic_DNA"/>
</dbReference>
<sequence length="792" mass="89330">MPPKKLDIWNYFHEGGIQNTAHKRAYCLGCLEQHRPTDIIDVNMDSERQAPQMASTDWIDAAIPLVKSVLGVKAPMAAHLISCPHASADAKKEAKAVQGSNTKKHAYASFLAVEKKMKQPELKVFKGIDIPFNDAQAEMVQTQFLRATVSANLPFLWTMDAEVIKLFLMFRSRATESGRLLDESATQVDASVKVELAGKYVTMASDGWKDKNSRLRRGRYTHLVDLIHTRGKKKDGTSMCNAFCGHIDTFEGDTGGIVVAYITDNDGGSQRGRKDLVIKRPYLFGIQCCSHQGQLILLDYFKENPEADATAEETAGVIGWINRHEAVRDVFDETQQHLTSRQPGEKSGKAALTYLSANLTRWTTHTVSWHRQLELKTSLRNAAINRQQDIVLAQVGAEKNKKKVAAMTKEANKYCDLLDDPQYWKRLQTIAEDVEPITFITNINQGDTTRGDQVILGLAGVYLHFSRHVNPRVAAGMRWADFDQLFFVIALVLNPYEKLSRFGDAAGVQIFALHAVFMELYRRVHSRPIPETLSEAEHDIILTQKSQKETMVSSAFLQYLGENSQHFSPFYDQCDEFRKLHGDNPVLVWKQFLPVPEIRELADFAILILGIVVNSGGTERVFSDLKIKRTRLRNRLSFKKTEKMSKVGASIRAEHLAEGLRKQREPRKNHDVKRVAELIAVPKGRNSRDVDSQAAWRKVYTHWVVSAREEEMAAEESGEAYEPSVPAPEGRRKTWLPCPLSKLFGGTVKKPPSRRRQAFTQEERLMELLAADHSDEEPDDGELEGSGDEYNG</sequence>
<dbReference type="SUPFAM" id="SSF53098">
    <property type="entry name" value="Ribonuclease H-like"/>
    <property type="match status" value="1"/>
</dbReference>
<keyword evidence="3" id="KW-1185">Reference proteome</keyword>
<accession>A0AAV9ZX11</accession>
<evidence type="ECO:0000256" key="1">
    <source>
        <dbReference type="SAM" id="MobiDB-lite"/>
    </source>
</evidence>
<dbReference type="AlphaFoldDB" id="A0AAV9ZX11"/>
<dbReference type="Proteomes" id="UP001362999">
    <property type="component" value="Unassembled WGS sequence"/>
</dbReference>
<dbReference type="InterPro" id="IPR012337">
    <property type="entry name" value="RNaseH-like_sf"/>
</dbReference>
<feature type="region of interest" description="Disordered" evidence="1">
    <location>
        <begin position="714"/>
        <end position="733"/>
    </location>
</feature>
<evidence type="ECO:0000313" key="2">
    <source>
        <dbReference type="EMBL" id="KAK6993160.1"/>
    </source>
</evidence>
<proteinExistence type="predicted"/>
<name>A0AAV9ZX11_9AGAR</name>
<evidence type="ECO:0000313" key="3">
    <source>
        <dbReference type="Proteomes" id="UP001362999"/>
    </source>
</evidence>
<reference evidence="2 3" key="1">
    <citation type="journal article" date="2024" name="J Genomics">
        <title>Draft genome sequencing and assembly of Favolaschia claudopus CIRM-BRFM 2984 isolated from oak limbs.</title>
        <authorList>
            <person name="Navarro D."/>
            <person name="Drula E."/>
            <person name="Chaduli D."/>
            <person name="Cazenave R."/>
            <person name="Ahrendt S."/>
            <person name="Wang J."/>
            <person name="Lipzen A."/>
            <person name="Daum C."/>
            <person name="Barry K."/>
            <person name="Grigoriev I.V."/>
            <person name="Favel A."/>
            <person name="Rosso M.N."/>
            <person name="Martin F."/>
        </authorList>
    </citation>
    <scope>NUCLEOTIDE SEQUENCE [LARGE SCALE GENOMIC DNA]</scope>
    <source>
        <strain evidence="2 3">CIRM-BRFM 2984</strain>
    </source>
</reference>